<feature type="compositionally biased region" description="Low complexity" evidence="1">
    <location>
        <begin position="399"/>
        <end position="409"/>
    </location>
</feature>
<organism evidence="4 5">
    <name type="scientific">Lactobacillus rodentium</name>
    <dbReference type="NCBI Taxonomy" id="947835"/>
    <lineage>
        <taxon>Bacteria</taxon>
        <taxon>Bacillati</taxon>
        <taxon>Bacillota</taxon>
        <taxon>Bacilli</taxon>
        <taxon>Lactobacillales</taxon>
        <taxon>Lactobacillaceae</taxon>
        <taxon>Lactobacillus</taxon>
    </lineage>
</organism>
<protein>
    <recommendedName>
        <fullName evidence="3">TPM domain-containing protein</fullName>
    </recommendedName>
</protein>
<proteinExistence type="predicted"/>
<evidence type="ECO:0000259" key="3">
    <source>
        <dbReference type="Pfam" id="PF04536"/>
    </source>
</evidence>
<feature type="compositionally biased region" description="Gly residues" evidence="1">
    <location>
        <begin position="410"/>
        <end position="428"/>
    </location>
</feature>
<evidence type="ECO:0000313" key="4">
    <source>
        <dbReference type="EMBL" id="GBG04928.1"/>
    </source>
</evidence>
<dbReference type="RefSeq" id="WP_157964237.1">
    <property type="nucleotide sequence ID" value="NZ_BFBY01000005.1"/>
</dbReference>
<accession>A0A2Z6T8X6</accession>
<dbReference type="AlphaFoldDB" id="A0A2Z6T8X6"/>
<keyword evidence="5" id="KW-1185">Reference proteome</keyword>
<comment type="caution">
    <text evidence="4">The sequence shown here is derived from an EMBL/GenBank/DDBJ whole genome shotgun (WGS) entry which is preliminary data.</text>
</comment>
<dbReference type="PANTHER" id="PTHR30373">
    <property type="entry name" value="UPF0603 PROTEIN YGCG"/>
    <property type="match status" value="1"/>
</dbReference>
<evidence type="ECO:0000256" key="1">
    <source>
        <dbReference type="SAM" id="MobiDB-lite"/>
    </source>
</evidence>
<keyword evidence="2" id="KW-0812">Transmembrane</keyword>
<dbReference type="Gene3D" id="3.10.310.50">
    <property type="match status" value="1"/>
</dbReference>
<feature type="transmembrane region" description="Helical" evidence="2">
    <location>
        <begin position="206"/>
        <end position="225"/>
    </location>
</feature>
<name>A0A2Z6T8X6_9LACO</name>
<dbReference type="PANTHER" id="PTHR30373:SF2">
    <property type="entry name" value="UPF0603 PROTEIN YGCG"/>
    <property type="match status" value="1"/>
</dbReference>
<dbReference type="InterPro" id="IPR007621">
    <property type="entry name" value="TPM_dom"/>
</dbReference>
<keyword evidence="2" id="KW-1133">Transmembrane helix</keyword>
<evidence type="ECO:0000313" key="5">
    <source>
        <dbReference type="Proteomes" id="UP000257317"/>
    </source>
</evidence>
<dbReference type="Pfam" id="PF04536">
    <property type="entry name" value="TPM_phosphatase"/>
    <property type="match status" value="1"/>
</dbReference>
<sequence>MEINVNAKRSILLMNLVVAFLITLSCFSVFNSTVNADNKDVQDNAQVLMEETQAHIKQVNDNELSKIDGHPQIAVITQEHLNGEDLDQRAQDLFDKYKFGRKGYDNGILFLIITGDHKMRMQTGYGVESAVPDTFINELVAGETKEDLQAGDYNDAVTAIVDKTAKRLADHEDELLDKGEVAQEEKAHPHKTSIFSSISKFFRNNIVNKIPDTLIVIGLIILGIWAFKDELLVILAALGLLIASPYFIVHGHKLKKAIRAEAANLSQRDLKNMLNEADEADIKIEQVPTFVKFFKYNKEIRGKTLPWSSELLDEISNMDLDEYKKLTERYNQTFEAGRKIENWSEDDFLKYLGTTAVTASIGALLAKDFDPEKLGKKWDEDVHKAYKRSVEQASRDNDSWFFDSDSGGSSDFGGDGGSSGGGGGDASW</sequence>
<dbReference type="OrthoDB" id="9810918at2"/>
<evidence type="ECO:0000256" key="2">
    <source>
        <dbReference type="SAM" id="Phobius"/>
    </source>
</evidence>
<feature type="region of interest" description="Disordered" evidence="1">
    <location>
        <begin position="390"/>
        <end position="428"/>
    </location>
</feature>
<dbReference type="EMBL" id="BFBY01000005">
    <property type="protein sequence ID" value="GBG04928.1"/>
    <property type="molecule type" value="Genomic_DNA"/>
</dbReference>
<gene>
    <name evidence="4" type="ORF">LrDSM24759_08420</name>
</gene>
<reference evidence="5" key="1">
    <citation type="submission" date="2018-03" db="EMBL/GenBank/DDBJ databases">
        <title>New taxa in the Lactobacillus gasseri group.</title>
        <authorList>
            <person name="Tanizawa Y."/>
            <person name="Tohno M."/>
            <person name="Endo A."/>
            <person name="Arita M."/>
        </authorList>
    </citation>
    <scope>NUCLEOTIDE SEQUENCE [LARGE SCALE GENOMIC DNA]</scope>
    <source>
        <strain evidence="5">DSM 24759</strain>
    </source>
</reference>
<dbReference type="Proteomes" id="UP000257317">
    <property type="component" value="Unassembled WGS sequence"/>
</dbReference>
<feature type="domain" description="TPM" evidence="3">
    <location>
        <begin position="41"/>
        <end position="166"/>
    </location>
</feature>
<feature type="transmembrane region" description="Helical" evidence="2">
    <location>
        <begin position="12"/>
        <end position="30"/>
    </location>
</feature>
<feature type="transmembrane region" description="Helical" evidence="2">
    <location>
        <begin position="231"/>
        <end position="249"/>
    </location>
</feature>
<keyword evidence="2" id="KW-0472">Membrane</keyword>